<dbReference type="Gene3D" id="1.10.287.1150">
    <property type="entry name" value="TPP helical domain"/>
    <property type="match status" value="1"/>
</dbReference>
<dbReference type="NCBIfam" id="NF006914">
    <property type="entry name" value="PRK09404.1"/>
    <property type="match status" value="1"/>
</dbReference>
<dbReference type="PANTHER" id="PTHR23152">
    <property type="entry name" value="2-OXOGLUTARATE DEHYDROGENASE"/>
    <property type="match status" value="1"/>
</dbReference>
<dbReference type="AlphaFoldDB" id="A0A6J0BRC3"/>
<dbReference type="KEGG" id="nlo:107222453"/>
<evidence type="ECO:0000313" key="8">
    <source>
        <dbReference type="RefSeq" id="XP_015517316.2"/>
    </source>
</evidence>
<dbReference type="RefSeq" id="XP_015517316.2">
    <property type="nucleotide sequence ID" value="XM_015661830.2"/>
</dbReference>
<keyword evidence="3" id="KW-0809">Transit peptide</keyword>
<feature type="domain" description="Transketolase-like pyrimidine-binding" evidence="6">
    <location>
        <begin position="591"/>
        <end position="794"/>
    </location>
</feature>
<dbReference type="GO" id="GO:0030976">
    <property type="term" value="F:thiamine pyrophosphate binding"/>
    <property type="evidence" value="ECO:0007669"/>
    <property type="project" value="InterPro"/>
</dbReference>
<comment type="cofactor">
    <cofactor evidence="1">
        <name>thiamine diphosphate</name>
        <dbReference type="ChEBI" id="CHEBI:58937"/>
    </cofactor>
</comment>
<dbReference type="Pfam" id="PF02779">
    <property type="entry name" value="Transket_pyr"/>
    <property type="match status" value="1"/>
</dbReference>
<comment type="similarity">
    <text evidence="2">Belongs to the alpha-ketoglutarate dehydrogenase family.</text>
</comment>
<dbReference type="PIRSF" id="PIRSF000157">
    <property type="entry name" value="Oxoglu_dh_E1"/>
    <property type="match status" value="1"/>
</dbReference>
<dbReference type="GeneID" id="107222453"/>
<evidence type="ECO:0000259" key="6">
    <source>
        <dbReference type="SMART" id="SM00861"/>
    </source>
</evidence>
<accession>A0A6J0BRC3</accession>
<dbReference type="SUPFAM" id="SSF52518">
    <property type="entry name" value="Thiamin diphosphate-binding fold (THDP-binding)"/>
    <property type="match status" value="2"/>
</dbReference>
<dbReference type="GO" id="GO:0016624">
    <property type="term" value="F:oxidoreductase activity, acting on the aldehyde or oxo group of donors, disulfide as acceptor"/>
    <property type="evidence" value="ECO:0007669"/>
    <property type="project" value="InterPro"/>
</dbReference>
<dbReference type="InterPro" id="IPR011603">
    <property type="entry name" value="2oxoglutarate_DH_E1"/>
</dbReference>
<evidence type="ECO:0000313" key="9">
    <source>
        <dbReference type="RefSeq" id="XP_046588779.1"/>
    </source>
</evidence>
<evidence type="ECO:0000256" key="4">
    <source>
        <dbReference type="ARBA" id="ARBA00023002"/>
    </source>
</evidence>
<dbReference type="Gene3D" id="3.40.50.970">
    <property type="match status" value="1"/>
</dbReference>
<evidence type="ECO:0000313" key="7">
    <source>
        <dbReference type="Proteomes" id="UP000829291"/>
    </source>
</evidence>
<dbReference type="OrthoDB" id="413077at2759"/>
<dbReference type="InterPro" id="IPR001017">
    <property type="entry name" value="DH_E1"/>
</dbReference>
<proteinExistence type="inferred from homology"/>
<organism evidence="7 8">
    <name type="scientific">Neodiprion lecontei</name>
    <name type="common">Redheaded pine sawfly</name>
    <dbReference type="NCBI Taxonomy" id="441921"/>
    <lineage>
        <taxon>Eukaryota</taxon>
        <taxon>Metazoa</taxon>
        <taxon>Ecdysozoa</taxon>
        <taxon>Arthropoda</taxon>
        <taxon>Hexapoda</taxon>
        <taxon>Insecta</taxon>
        <taxon>Pterygota</taxon>
        <taxon>Neoptera</taxon>
        <taxon>Endopterygota</taxon>
        <taxon>Hymenoptera</taxon>
        <taxon>Tenthredinoidea</taxon>
        <taxon>Diprionidae</taxon>
        <taxon>Diprioninae</taxon>
        <taxon>Neodiprion</taxon>
    </lineage>
</organism>
<evidence type="ECO:0000256" key="3">
    <source>
        <dbReference type="ARBA" id="ARBA00022946"/>
    </source>
</evidence>
<dbReference type="Pfam" id="PF00676">
    <property type="entry name" value="E1_dh"/>
    <property type="match status" value="1"/>
</dbReference>
<dbReference type="NCBIfam" id="NF008907">
    <property type="entry name" value="PRK12270.1"/>
    <property type="match status" value="1"/>
</dbReference>
<dbReference type="SMART" id="SM00861">
    <property type="entry name" value="Transket_pyr"/>
    <property type="match status" value="1"/>
</dbReference>
<dbReference type="PANTHER" id="PTHR23152:SF4">
    <property type="entry name" value="2-OXOADIPATE DEHYDROGENASE COMPLEX COMPONENT E1"/>
    <property type="match status" value="1"/>
</dbReference>
<dbReference type="InParanoid" id="A0A6J0BRC3"/>
<dbReference type="Gene3D" id="3.40.50.11610">
    <property type="entry name" value="Multifunctional 2-oxoglutarate metabolism enzyme, C-terminal domain"/>
    <property type="match status" value="1"/>
</dbReference>
<reference evidence="8 9" key="1">
    <citation type="submission" date="2025-05" db="UniProtKB">
        <authorList>
            <consortium name="RefSeq"/>
        </authorList>
    </citation>
    <scope>IDENTIFICATION</scope>
    <source>
        <tissue evidence="8 9">Thorax and Abdomen</tissue>
    </source>
</reference>
<keyword evidence="4" id="KW-0560">Oxidoreductase</keyword>
<sequence>MYRNVSNIIGENYCRLGTCVSRDRILPRNQINFPCANRRRILAKFYHSKHGVYGYKPKTYKKYYEVSRESLTSRAKYSNFYRLVTAYREHGHKQASIDPISLQTPSPSPELNLNKFGLNGDEKVSFPGILNAKQTEGSVNVALSILRKVYAGPIGVEFSYLETEEEREWFAQNFEEVYMEALDRDTKRAIVTEMLKSQALDKFLAIKFVTFKRYGGEGAESMMAFFHEFFKQATAAKLDHIVMCMPHRGRLNFLTGMLRFPPKKLFHKLRGFAEFPEDVKATGDVTSHFTSSVDLSFDQRNLHVTMLYNPSHLEAVNPVSMGKTRGVMQAVGDGAYSRGQDLAWSDKVLNLQVHGDAAYAGQGVNQESLALHAAPHFEIGGSVHLIVNNQLGFTTPADRGRSSRYCTDIAKSISAPVLHVNGDDPEMVVRATRLACRYQRKFRKDVFVDMNCFRRWGHNELDDPTFTNPAIYKIIQSRKSVPDKYAEELIKAEIMTTDEAKSIVSEHTAWLAESLRQVDNYVPEPVYFGGRWSEMSQAQASVSKWNTGVDVDLLRFIASKSVQCPELEIHPHLLKSHVEARLNKVSDGLKIDWATAEALAFGSLLHEGYNVRISGQDVGRGTFSHRHAMLVDQSTGDIHIPLNSMTETQTGKLELANSILSEEAVLGFEYGLSIASPSTLAIWEAQFGDFFNGAQIIIDTFVSSGEVKWMISSGLTMLLPHGYDGAGPEHSSCRMERFLQLTDSNEDRPDGDDVNMQLANPTTPAQYFHLLRRQMVRNFRKPLIVVAPKILIRHSAATSSLTDMETGTSFVNVIGDTTVNPAEVKKVILVSGKHYYALNKHREILEAKDVAIVRLESICPFPVLEILEEVRRFKRARTFIWSQEEPQNMGAWSFVKPRFENLCGRQLKYSGRRAMAAPATGVGQVHQQEAREVIVKPFTMA</sequence>
<dbReference type="FunCoup" id="A0A6J0BRC3">
    <property type="interactions" value="274"/>
</dbReference>
<keyword evidence="5" id="KW-0786">Thiamine pyrophosphate</keyword>
<evidence type="ECO:0000256" key="1">
    <source>
        <dbReference type="ARBA" id="ARBA00001964"/>
    </source>
</evidence>
<dbReference type="Proteomes" id="UP000829291">
    <property type="component" value="Chromosome 2"/>
</dbReference>
<evidence type="ECO:0000256" key="5">
    <source>
        <dbReference type="ARBA" id="ARBA00023052"/>
    </source>
</evidence>
<dbReference type="RefSeq" id="XP_046588779.1">
    <property type="nucleotide sequence ID" value="XM_046732823.1"/>
</dbReference>
<dbReference type="Gene3D" id="3.40.50.12470">
    <property type="match status" value="1"/>
</dbReference>
<name>A0A6J0BRC3_NEOLC</name>
<dbReference type="InterPro" id="IPR031717">
    <property type="entry name" value="ODO-1/KGD_C"/>
</dbReference>
<dbReference type="InterPro" id="IPR005475">
    <property type="entry name" value="Transketolase-like_Pyr-bd"/>
</dbReference>
<dbReference type="Pfam" id="PF16870">
    <property type="entry name" value="OxoGdeHyase_C"/>
    <property type="match status" value="1"/>
</dbReference>
<dbReference type="InterPro" id="IPR042179">
    <property type="entry name" value="KGD_C_sf"/>
</dbReference>
<dbReference type="NCBIfam" id="TIGR00239">
    <property type="entry name" value="2oxo_dh_E1"/>
    <property type="match status" value="1"/>
</dbReference>
<dbReference type="InterPro" id="IPR029061">
    <property type="entry name" value="THDP-binding"/>
</dbReference>
<gene>
    <name evidence="8 9" type="primary">LOC107222453</name>
</gene>
<evidence type="ECO:0000256" key="2">
    <source>
        <dbReference type="ARBA" id="ARBA00006936"/>
    </source>
</evidence>
<dbReference type="CDD" id="cd02016">
    <property type="entry name" value="TPP_E1_OGDC_like"/>
    <property type="match status" value="1"/>
</dbReference>
<protein>
    <submittedName>
        <fullName evidence="8 9">Probable 2-oxoglutarate dehydrogenase E1 component DHKTD1 homolog, mitochondrial isoform X1</fullName>
    </submittedName>
</protein>
<keyword evidence="7" id="KW-1185">Reference proteome</keyword>